<dbReference type="SUPFAM" id="SSF48024">
    <property type="entry name" value="N-terminal domain of DnaB helicase"/>
    <property type="match status" value="1"/>
</dbReference>
<dbReference type="InterPro" id="IPR016136">
    <property type="entry name" value="DNA_helicase_N/primase_C"/>
</dbReference>
<dbReference type="KEGG" id="kol:Kole_1515"/>
<dbReference type="GO" id="GO:0043139">
    <property type="term" value="F:5'-3' DNA helicase activity"/>
    <property type="evidence" value="ECO:0007669"/>
    <property type="project" value="UniProtKB-EC"/>
</dbReference>
<dbReference type="InterPro" id="IPR027417">
    <property type="entry name" value="P-loop_NTPase"/>
</dbReference>
<name>C5CEG5_KOSOT</name>
<keyword evidence="5 12" id="KW-0378">Hydrolase</keyword>
<dbReference type="SUPFAM" id="SSF52540">
    <property type="entry name" value="P-loop containing nucleoside triphosphate hydrolases"/>
    <property type="match status" value="1"/>
</dbReference>
<dbReference type="InterPro" id="IPR036185">
    <property type="entry name" value="DNA_heli_DnaB-like_N_sf"/>
</dbReference>
<dbReference type="InterPro" id="IPR007694">
    <property type="entry name" value="DNA_helicase_DnaB-like_C"/>
</dbReference>
<dbReference type="CDD" id="cd00984">
    <property type="entry name" value="DnaB_C"/>
    <property type="match status" value="1"/>
</dbReference>
<dbReference type="Gene3D" id="1.10.860.10">
    <property type="entry name" value="DNAb Helicase, Chain A"/>
    <property type="match status" value="1"/>
</dbReference>
<evidence type="ECO:0000256" key="7">
    <source>
        <dbReference type="ARBA" id="ARBA00022840"/>
    </source>
</evidence>
<dbReference type="InterPro" id="IPR007693">
    <property type="entry name" value="DNA_helicase_DnaB-like_N"/>
</dbReference>
<evidence type="ECO:0000256" key="11">
    <source>
        <dbReference type="NCBIfam" id="TIGR00665"/>
    </source>
</evidence>
<evidence type="ECO:0000256" key="10">
    <source>
        <dbReference type="ARBA" id="ARBA00048954"/>
    </source>
</evidence>
<dbReference type="GO" id="GO:0016887">
    <property type="term" value="F:ATP hydrolysis activity"/>
    <property type="evidence" value="ECO:0007669"/>
    <property type="project" value="RHEA"/>
</dbReference>
<dbReference type="HOGENOM" id="CLU_005373_0_0_0"/>
<dbReference type="OrthoDB" id="9773982at2"/>
<comment type="catalytic activity">
    <reaction evidence="10 12">
        <text>ATP + H2O = ADP + phosphate + H(+)</text>
        <dbReference type="Rhea" id="RHEA:13065"/>
        <dbReference type="ChEBI" id="CHEBI:15377"/>
        <dbReference type="ChEBI" id="CHEBI:15378"/>
        <dbReference type="ChEBI" id="CHEBI:30616"/>
        <dbReference type="ChEBI" id="CHEBI:43474"/>
        <dbReference type="ChEBI" id="CHEBI:456216"/>
        <dbReference type="EC" id="5.6.2.3"/>
    </reaction>
</comment>
<dbReference type="EMBL" id="CP001634">
    <property type="protein sequence ID" value="ACR80205.1"/>
    <property type="molecule type" value="Genomic_DNA"/>
</dbReference>
<dbReference type="AlphaFoldDB" id="C5CEG5"/>
<evidence type="ECO:0000256" key="4">
    <source>
        <dbReference type="ARBA" id="ARBA00022741"/>
    </source>
</evidence>
<evidence type="ECO:0000256" key="2">
    <source>
        <dbReference type="ARBA" id="ARBA00022515"/>
    </source>
</evidence>
<reference evidence="14 15" key="1">
    <citation type="submission" date="2009-06" db="EMBL/GenBank/DDBJ databases">
        <title>Complete sequence of Thermotogales bacterium TBF 19.5.1.</title>
        <authorList>
            <consortium name="US DOE Joint Genome Institute"/>
            <person name="Lucas S."/>
            <person name="Copeland A."/>
            <person name="Lapidus A."/>
            <person name="Glavina del Rio T."/>
            <person name="Tice H."/>
            <person name="Bruce D."/>
            <person name="Goodwin L."/>
            <person name="Pitluck S."/>
            <person name="Chertkov O."/>
            <person name="Brettin T."/>
            <person name="Detter J.C."/>
            <person name="Han C."/>
            <person name="Schmutz J."/>
            <person name="Larimer F."/>
            <person name="Land M."/>
            <person name="Hauser L."/>
            <person name="Kyrpides N."/>
            <person name="Ovchinnikova G."/>
            <person name="Noll K."/>
        </authorList>
    </citation>
    <scope>NUCLEOTIDE SEQUENCE [LARGE SCALE GENOMIC DNA]</scope>
    <source>
        <strain evidence="15">ATCC BAA-1733 / DSM 21960 / TBF 19.5.1</strain>
    </source>
</reference>
<organism evidence="14 15">
    <name type="scientific">Kosmotoga olearia (strain ATCC BAA-1733 / DSM 21960 / TBF 19.5.1)</name>
    <dbReference type="NCBI Taxonomy" id="521045"/>
    <lineage>
        <taxon>Bacteria</taxon>
        <taxon>Thermotogati</taxon>
        <taxon>Thermotogota</taxon>
        <taxon>Thermotogae</taxon>
        <taxon>Kosmotogales</taxon>
        <taxon>Kosmotogaceae</taxon>
        <taxon>Kosmotoga</taxon>
    </lineage>
</organism>
<keyword evidence="4 12" id="KW-0547">Nucleotide-binding</keyword>
<evidence type="ECO:0000256" key="1">
    <source>
        <dbReference type="ARBA" id="ARBA00008428"/>
    </source>
</evidence>
<dbReference type="Gene3D" id="3.40.50.300">
    <property type="entry name" value="P-loop containing nucleotide triphosphate hydrolases"/>
    <property type="match status" value="1"/>
</dbReference>
<dbReference type="Pfam" id="PF03796">
    <property type="entry name" value="DnaB_C"/>
    <property type="match status" value="1"/>
</dbReference>
<dbReference type="InterPro" id="IPR003593">
    <property type="entry name" value="AAA+_ATPase"/>
</dbReference>
<evidence type="ECO:0000256" key="3">
    <source>
        <dbReference type="ARBA" id="ARBA00022705"/>
    </source>
</evidence>
<gene>
    <name evidence="14" type="ordered locus">Kole_1515</name>
</gene>
<keyword evidence="8 12" id="KW-0238">DNA-binding</keyword>
<evidence type="ECO:0000256" key="6">
    <source>
        <dbReference type="ARBA" id="ARBA00022806"/>
    </source>
</evidence>
<keyword evidence="7 12" id="KW-0067">ATP-binding</keyword>
<dbReference type="GO" id="GO:0003677">
    <property type="term" value="F:DNA binding"/>
    <property type="evidence" value="ECO:0007669"/>
    <property type="project" value="UniProtKB-UniRule"/>
</dbReference>
<dbReference type="GO" id="GO:0006269">
    <property type="term" value="P:DNA replication, synthesis of primer"/>
    <property type="evidence" value="ECO:0007669"/>
    <property type="project" value="UniProtKB-UniRule"/>
</dbReference>
<dbReference type="eggNOG" id="COG0305">
    <property type="taxonomic scope" value="Bacteria"/>
</dbReference>
<dbReference type="GO" id="GO:0005829">
    <property type="term" value="C:cytosol"/>
    <property type="evidence" value="ECO:0007669"/>
    <property type="project" value="TreeGrafter"/>
</dbReference>
<dbReference type="SMART" id="SM00382">
    <property type="entry name" value="AAA"/>
    <property type="match status" value="1"/>
</dbReference>
<dbReference type="Proteomes" id="UP000002382">
    <property type="component" value="Chromosome"/>
</dbReference>
<feature type="domain" description="SF4 helicase" evidence="13">
    <location>
        <begin position="180"/>
        <end position="448"/>
    </location>
</feature>
<dbReference type="GO" id="GO:1990077">
    <property type="term" value="C:primosome complex"/>
    <property type="evidence" value="ECO:0007669"/>
    <property type="project" value="UniProtKB-UniRule"/>
</dbReference>
<dbReference type="EC" id="5.6.2.3" evidence="11 12"/>
<evidence type="ECO:0000256" key="5">
    <source>
        <dbReference type="ARBA" id="ARBA00022801"/>
    </source>
</evidence>
<dbReference type="PANTHER" id="PTHR30153">
    <property type="entry name" value="REPLICATIVE DNA HELICASE DNAB"/>
    <property type="match status" value="1"/>
</dbReference>
<dbReference type="NCBIfam" id="NF004384">
    <property type="entry name" value="PRK05748.1"/>
    <property type="match status" value="1"/>
</dbReference>
<dbReference type="NCBIfam" id="TIGR00665">
    <property type="entry name" value="DnaB"/>
    <property type="match status" value="1"/>
</dbReference>
<keyword evidence="2 12" id="KW-0639">Primosome</keyword>
<comment type="function">
    <text evidence="12">The main replicative DNA helicase, it participates in initiation and elongation during chromosome replication. Travels ahead of the DNA replisome, separating dsDNA into templates for DNA synthesis. A processive ATP-dependent 5'-3' DNA helicase it has DNA-dependent ATPase activity.</text>
</comment>
<evidence type="ECO:0000313" key="15">
    <source>
        <dbReference type="Proteomes" id="UP000002382"/>
    </source>
</evidence>
<protein>
    <recommendedName>
        <fullName evidence="11 12">Replicative DNA helicase</fullName>
        <ecNumber evidence="11 12">5.6.2.3</ecNumber>
    </recommendedName>
</protein>
<evidence type="ECO:0000259" key="13">
    <source>
        <dbReference type="PROSITE" id="PS51199"/>
    </source>
</evidence>
<dbReference type="PROSITE" id="PS51199">
    <property type="entry name" value="SF4_HELICASE"/>
    <property type="match status" value="1"/>
</dbReference>
<keyword evidence="6 12" id="KW-0347">Helicase</keyword>
<keyword evidence="3 12" id="KW-0235">DNA replication</keyword>
<dbReference type="RefSeq" id="WP_015868850.1">
    <property type="nucleotide sequence ID" value="NC_012785.1"/>
</dbReference>
<proteinExistence type="inferred from homology"/>
<evidence type="ECO:0000256" key="9">
    <source>
        <dbReference type="ARBA" id="ARBA00023235"/>
    </source>
</evidence>
<dbReference type="FunFam" id="3.40.50.300:FF:001761">
    <property type="entry name" value="Replicative DNA helicase"/>
    <property type="match status" value="1"/>
</dbReference>
<evidence type="ECO:0000313" key="14">
    <source>
        <dbReference type="EMBL" id="ACR80205.1"/>
    </source>
</evidence>
<evidence type="ECO:0000256" key="12">
    <source>
        <dbReference type="RuleBase" id="RU362085"/>
    </source>
</evidence>
<dbReference type="GO" id="GO:0005524">
    <property type="term" value="F:ATP binding"/>
    <property type="evidence" value="ECO:0007669"/>
    <property type="project" value="UniProtKB-UniRule"/>
</dbReference>
<sequence>MNPKIPPHSNEAEEAVIGSILIDPDVIPDVMEILRSNDFYSIKHRTVFAAIEDLFDHGNPVDVVSIIEKLRSQGSLEDIGGEVEIMKLADIVPTAANVVYYAKIVKEKALMRALINAGSKIVEEAYQAEDVDQLLDDAEKRIFRITESHTSRTYENLGKVMHSVFEDLEKLKNTAGTIEAGGLITGIPTGFRQLDKMTTGFHQSDLIIIAARPSMGKTAFALNITKNMALKHDIPVAFFCLEMTKEQLAQRLLCSEASVDLHKVRTGFLSKQEWELLTNAASRLYKSKIVVDDEPSLDPRTLRAKARRIKSEYGVQVIFIDYLQLMHLKGRSENRQQEISEISRSLKLLARELNVAVVALSQLSRAVEQRENKRPRLSDLRESGAIEQDADMVMFLYRDDYYKSKSEVQDQPHESEVIIGKQRNGPIGTVKLIFNPKVATFFDEVPSEFVE</sequence>
<reference evidence="14 15" key="2">
    <citation type="journal article" date="2011" name="J. Bacteriol.">
        <title>Genome Sequence of Kosmotoga olearia Strain TBF 19.5.1, a Thermophilic Bacterium with a Wide Growth Temperature Range, Isolated from the Troll B Oil Platform in the North Sea.</title>
        <authorList>
            <person name="Swithers K.S."/>
            <person name="Dipippo J.L."/>
            <person name="Bruce D.C."/>
            <person name="Detter C."/>
            <person name="Tapia R."/>
            <person name="Han S."/>
            <person name="Goodwin L.A."/>
            <person name="Han J."/>
            <person name="Woyke T."/>
            <person name="Pitluck S."/>
            <person name="Pennacchio L."/>
            <person name="Nolan M."/>
            <person name="Mikhailova N."/>
            <person name="Land M.L."/>
            <person name="Nesbo C.L."/>
            <person name="Gogarten J.P."/>
            <person name="Noll K.M."/>
        </authorList>
    </citation>
    <scope>NUCLEOTIDE SEQUENCE [LARGE SCALE GENOMIC DNA]</scope>
    <source>
        <strain evidence="15">ATCC BAA-1733 / DSM 21960 / TBF 19.5.1</strain>
    </source>
</reference>
<dbReference type="STRING" id="521045.Kole_1515"/>
<dbReference type="InterPro" id="IPR007692">
    <property type="entry name" value="DNA_helicase_DnaB"/>
</dbReference>
<dbReference type="Pfam" id="PF00772">
    <property type="entry name" value="DnaB"/>
    <property type="match status" value="1"/>
</dbReference>
<dbReference type="PANTHER" id="PTHR30153:SF2">
    <property type="entry name" value="REPLICATIVE DNA HELICASE"/>
    <property type="match status" value="1"/>
</dbReference>
<accession>C5CEG5</accession>
<keyword evidence="15" id="KW-1185">Reference proteome</keyword>
<dbReference type="FunFam" id="1.10.860.10:FF:000001">
    <property type="entry name" value="Replicative DNA helicase"/>
    <property type="match status" value="1"/>
</dbReference>
<evidence type="ECO:0000256" key="8">
    <source>
        <dbReference type="ARBA" id="ARBA00023125"/>
    </source>
</evidence>
<comment type="similarity">
    <text evidence="1 12">Belongs to the helicase family. DnaB subfamily.</text>
</comment>
<keyword evidence="9" id="KW-0413">Isomerase</keyword>